<dbReference type="SMART" id="SM00342">
    <property type="entry name" value="HTH_ARAC"/>
    <property type="match status" value="1"/>
</dbReference>
<dbReference type="PANTHER" id="PTHR43130:SF3">
    <property type="entry name" value="HTH-TYPE TRANSCRIPTIONAL REGULATOR RV1931C"/>
    <property type="match status" value="1"/>
</dbReference>
<dbReference type="InterPro" id="IPR009057">
    <property type="entry name" value="Homeodomain-like_sf"/>
</dbReference>
<dbReference type="SUPFAM" id="SSF46689">
    <property type="entry name" value="Homeodomain-like"/>
    <property type="match status" value="1"/>
</dbReference>
<evidence type="ECO:0000313" key="5">
    <source>
        <dbReference type="Proteomes" id="UP001227162"/>
    </source>
</evidence>
<dbReference type="PROSITE" id="PS01124">
    <property type="entry name" value="HTH_ARAC_FAMILY_2"/>
    <property type="match status" value="1"/>
</dbReference>
<dbReference type="InterPro" id="IPR002818">
    <property type="entry name" value="DJ-1/PfpI"/>
</dbReference>
<organism evidence="4 5">
    <name type="scientific">Rhodalgimonas zhirmunskyi</name>
    <dbReference type="NCBI Taxonomy" id="2964767"/>
    <lineage>
        <taxon>Bacteria</taxon>
        <taxon>Pseudomonadati</taxon>
        <taxon>Pseudomonadota</taxon>
        <taxon>Alphaproteobacteria</taxon>
        <taxon>Rhodobacterales</taxon>
        <taxon>Roseobacteraceae</taxon>
        <taxon>Rhodalgimonas</taxon>
    </lineage>
</organism>
<dbReference type="GO" id="GO:0043565">
    <property type="term" value="F:sequence-specific DNA binding"/>
    <property type="evidence" value="ECO:0007669"/>
    <property type="project" value="InterPro"/>
</dbReference>
<feature type="domain" description="HTH araC/xylS-type" evidence="3">
    <location>
        <begin position="217"/>
        <end position="315"/>
    </location>
</feature>
<dbReference type="InterPro" id="IPR018060">
    <property type="entry name" value="HTH_AraC"/>
</dbReference>
<gene>
    <name evidence="4" type="ORF">NOI20_11935</name>
</gene>
<evidence type="ECO:0000256" key="2">
    <source>
        <dbReference type="ARBA" id="ARBA00023163"/>
    </source>
</evidence>
<dbReference type="AlphaFoldDB" id="A0AAJ1X6L3"/>
<proteinExistence type="predicted"/>
<dbReference type="EMBL" id="JANFFA010000003">
    <property type="protein sequence ID" value="MDQ2094824.1"/>
    <property type="molecule type" value="Genomic_DNA"/>
</dbReference>
<evidence type="ECO:0000259" key="3">
    <source>
        <dbReference type="PROSITE" id="PS01124"/>
    </source>
</evidence>
<dbReference type="InterPro" id="IPR052158">
    <property type="entry name" value="INH-QAR"/>
</dbReference>
<protein>
    <submittedName>
        <fullName evidence="4">GlxA family transcriptional regulator</fullName>
    </submittedName>
</protein>
<dbReference type="Gene3D" id="1.10.10.60">
    <property type="entry name" value="Homeodomain-like"/>
    <property type="match status" value="1"/>
</dbReference>
<name>A0AAJ1X6L3_9RHOB</name>
<comment type="caution">
    <text evidence="4">The sequence shown here is derived from an EMBL/GenBank/DDBJ whole genome shotgun (WGS) entry which is preliminary data.</text>
</comment>
<reference evidence="4" key="1">
    <citation type="submission" date="2022-07" db="EMBL/GenBank/DDBJ databases">
        <authorList>
            <person name="Otstavnykh N."/>
            <person name="Isaeva M."/>
            <person name="Bystritskaya E."/>
        </authorList>
    </citation>
    <scope>NUCLEOTIDE SEQUENCE</scope>
    <source>
        <strain evidence="4">10Alg 79</strain>
    </source>
</reference>
<dbReference type="Pfam" id="PF01965">
    <property type="entry name" value="DJ-1_PfpI"/>
    <property type="match status" value="1"/>
</dbReference>
<accession>A0AAJ1X6L3</accession>
<dbReference type="Pfam" id="PF12833">
    <property type="entry name" value="HTH_18"/>
    <property type="match status" value="1"/>
</dbReference>
<evidence type="ECO:0000313" key="4">
    <source>
        <dbReference type="EMBL" id="MDQ2094824.1"/>
    </source>
</evidence>
<keyword evidence="1" id="KW-0805">Transcription regulation</keyword>
<dbReference type="GO" id="GO:0003700">
    <property type="term" value="F:DNA-binding transcription factor activity"/>
    <property type="evidence" value="ECO:0007669"/>
    <property type="project" value="InterPro"/>
</dbReference>
<dbReference type="CDD" id="cd03136">
    <property type="entry name" value="GATase1_AraC_ArgR_like"/>
    <property type="match status" value="1"/>
</dbReference>
<dbReference type="SUPFAM" id="SSF52317">
    <property type="entry name" value="Class I glutamine amidotransferase-like"/>
    <property type="match status" value="1"/>
</dbReference>
<dbReference type="Proteomes" id="UP001227162">
    <property type="component" value="Unassembled WGS sequence"/>
</dbReference>
<dbReference type="RefSeq" id="WP_317626434.1">
    <property type="nucleotide sequence ID" value="NZ_JANFFA010000003.1"/>
</dbReference>
<evidence type="ECO:0000256" key="1">
    <source>
        <dbReference type="ARBA" id="ARBA00023015"/>
    </source>
</evidence>
<sequence length="316" mass="34082">MPNWIAAPTPPQDVAILLFPRFSNHCLANAVEPLRAANDLLLREAYRWRFVTLEGDTVTSSSGLPVVPNGRLRDHAGGDYLFVMSSYGARTCATPATARALTSAARRFKTLAGMDTGAWLMAHAGLLDGKSATIHWDELTAFSEAFPMVDTLPDRVVSDGTTLTCGGGMTAFDLVLDLIRRTHGAALGLEVSAMFLHQTVEAPPHRVFRQRVAPLVENAVALMSANLETPLAIGAIALHLRSSQKTLTRAFTKDLGAPPATVYKRLRLAAARRYAQQSGYSITEIALRCGYANAAAMTRAFTGEYGQPPSAFRRPG</sequence>
<keyword evidence="5" id="KW-1185">Reference proteome</keyword>
<dbReference type="PANTHER" id="PTHR43130">
    <property type="entry name" value="ARAC-FAMILY TRANSCRIPTIONAL REGULATOR"/>
    <property type="match status" value="1"/>
</dbReference>
<dbReference type="InterPro" id="IPR029062">
    <property type="entry name" value="Class_I_gatase-like"/>
</dbReference>
<keyword evidence="2" id="KW-0804">Transcription</keyword>
<reference evidence="4" key="2">
    <citation type="submission" date="2023-04" db="EMBL/GenBank/DDBJ databases">
        <title>'Rhodoalgimonas zhirmunskyi' gen. nov., isolated from a red alga.</title>
        <authorList>
            <person name="Nedashkovskaya O.I."/>
            <person name="Otstavnykh N.Y."/>
            <person name="Bystritskaya E.P."/>
            <person name="Balabanova L.A."/>
            <person name="Isaeva M.P."/>
        </authorList>
    </citation>
    <scope>NUCLEOTIDE SEQUENCE</scope>
    <source>
        <strain evidence="4">10Alg 79</strain>
    </source>
</reference>
<dbReference type="Gene3D" id="3.40.50.880">
    <property type="match status" value="1"/>
</dbReference>